<protein>
    <recommendedName>
        <fullName evidence="2">Peptide N-acetyl-beta-D-glucosaminyl asparaginase amidase A N-terminal domain-containing protein</fullName>
    </recommendedName>
</protein>
<feature type="region of interest" description="Disordered" evidence="1">
    <location>
        <begin position="553"/>
        <end position="608"/>
    </location>
</feature>
<evidence type="ECO:0000256" key="1">
    <source>
        <dbReference type="SAM" id="MobiDB-lite"/>
    </source>
</evidence>
<proteinExistence type="predicted"/>
<dbReference type="InterPro" id="IPR021102">
    <property type="entry name" value="PNGase_A"/>
</dbReference>
<reference evidence="3" key="1">
    <citation type="submission" date="2021-01" db="EMBL/GenBank/DDBJ databases">
        <authorList>
            <person name="Corre E."/>
            <person name="Pelletier E."/>
            <person name="Niang G."/>
            <person name="Scheremetjew M."/>
            <person name="Finn R."/>
            <person name="Kale V."/>
            <person name="Holt S."/>
            <person name="Cochrane G."/>
            <person name="Meng A."/>
            <person name="Brown T."/>
            <person name="Cohen L."/>
        </authorList>
    </citation>
    <scope>NUCLEOTIDE SEQUENCE</scope>
    <source>
        <strain evidence="3">CCCM811</strain>
    </source>
</reference>
<accession>A0A7S3YYC9</accession>
<dbReference type="PANTHER" id="PTHR31104">
    <property type="entry name" value="PEPTIDE-N4-(N-ACETYL-BETA-GLUCOSAMINYL)ASPARAGINE AMIDASE A PROTEIN"/>
    <property type="match status" value="1"/>
</dbReference>
<feature type="compositionally biased region" description="Basic and acidic residues" evidence="1">
    <location>
        <begin position="599"/>
        <end position="608"/>
    </location>
</feature>
<feature type="domain" description="Peptide N-acetyl-beta-D-glucosaminyl asparaginase amidase A N-terminal" evidence="2">
    <location>
        <begin position="33"/>
        <end position="349"/>
    </location>
</feature>
<dbReference type="AlphaFoldDB" id="A0A7S3YYC9"/>
<dbReference type="InterPro" id="IPR056948">
    <property type="entry name" value="PNGaseA_N"/>
</dbReference>
<gene>
    <name evidence="3" type="ORF">LGLO00237_LOCUS17507</name>
</gene>
<name>A0A7S3YYC9_9EUKA</name>
<organism evidence="3">
    <name type="scientific">Lotharella globosa</name>
    <dbReference type="NCBI Taxonomy" id="91324"/>
    <lineage>
        <taxon>Eukaryota</taxon>
        <taxon>Sar</taxon>
        <taxon>Rhizaria</taxon>
        <taxon>Cercozoa</taxon>
        <taxon>Chlorarachniophyceae</taxon>
        <taxon>Lotharella</taxon>
    </lineage>
</organism>
<sequence>MLPVLLSASTATFPDYADPRTASPPLFGLPPPPPPDEAPACSVTLFDATPLDNYNLIATSDYAPPGDAGGCPPGSWARVVLRWRGAVQGVQFDRYGALWLGGVELLRTTTPEPDPSGITWAVTKDVTEYAEHLKKSGMQAAVTIPNVVDDTYTGVINITAVLDFYPADDDHPPPESFPEILPVFDALAEATKEETTPWSVMSATADLQSVSGNVTSPVTNAIRGYLDLYASAHSCEEFWYSNPPNASNLTDECAGGAHRQLEVRINGQVAGIANPFPVIYTGGVNPMLWRPLTGILSFDIPAYRFDITPFLGLFNSGAEVNITLGVTNGGVSTCQSVWYLDAVMLLYKAPECLGELLEGDPTEVDDSGANDVTVTPVRVTDEEEIYVTRGKRTLTVTGSLVSKETNQVIKSKVTSSLETFNRAKFTDTASIASGRMYSKQSSSCPTTGAERTIVKEYPYKVISVETTDDNSFDLIGNVTYGRRATASLHKGGPQMHTTGEGNAMKDALVAWTNEMQANARYNRSLQNHSDVNIEYGHTGERYTLAVRSLDTTGYSGDSGDRGDRGNSGNSSNAAHNDEKTKKDKRSPRHARNPKIIPGETRHSPGDKKLMDIQGSRGVSYHLPRPLLPLYHPWRHEPSMLRRTKTKNNAECYYNHLEALNGAIKYNTTDTGSCESQFAGQWFNMDINTLRVDEMQWLGLTAC</sequence>
<feature type="compositionally biased region" description="Basic residues" evidence="1">
    <location>
        <begin position="582"/>
        <end position="592"/>
    </location>
</feature>
<dbReference type="EMBL" id="HBIV01024373">
    <property type="protein sequence ID" value="CAE0665902.1"/>
    <property type="molecule type" value="Transcribed_RNA"/>
</dbReference>
<evidence type="ECO:0000259" key="2">
    <source>
        <dbReference type="Pfam" id="PF12222"/>
    </source>
</evidence>
<evidence type="ECO:0000313" key="3">
    <source>
        <dbReference type="EMBL" id="CAE0665902.1"/>
    </source>
</evidence>
<dbReference type="Pfam" id="PF12222">
    <property type="entry name" value="PNGaseA"/>
    <property type="match status" value="1"/>
</dbReference>